<dbReference type="InterPro" id="IPR000014">
    <property type="entry name" value="PAS"/>
</dbReference>
<dbReference type="RefSeq" id="WP_127767012.1">
    <property type="nucleotide sequence ID" value="NZ_SADE01000003.1"/>
</dbReference>
<protein>
    <submittedName>
        <fullName evidence="2">PAS domain S-box protein</fullName>
    </submittedName>
</protein>
<dbReference type="Proteomes" id="UP000287447">
    <property type="component" value="Unassembled WGS sequence"/>
</dbReference>
<dbReference type="AlphaFoldDB" id="A0A437QJZ5"/>
<keyword evidence="3" id="KW-1185">Reference proteome</keyword>
<dbReference type="NCBIfam" id="TIGR00229">
    <property type="entry name" value="sensory_box"/>
    <property type="match status" value="1"/>
</dbReference>
<reference evidence="3" key="1">
    <citation type="submission" date="2019-01" db="EMBL/GenBank/DDBJ databases">
        <title>Gri0909 isolated from a small marine red alga.</title>
        <authorList>
            <person name="Kim J."/>
            <person name="Jeong S.E."/>
            <person name="Jeon C.O."/>
        </authorList>
    </citation>
    <scope>NUCLEOTIDE SEQUENCE [LARGE SCALE GENOMIC DNA]</scope>
    <source>
        <strain evidence="3">Gri0909</strain>
    </source>
</reference>
<dbReference type="EMBL" id="SADE01000003">
    <property type="protein sequence ID" value="RVU34823.1"/>
    <property type="molecule type" value="Genomic_DNA"/>
</dbReference>
<evidence type="ECO:0000313" key="3">
    <source>
        <dbReference type="Proteomes" id="UP000287447"/>
    </source>
</evidence>
<dbReference type="Gene3D" id="3.30.450.20">
    <property type="entry name" value="PAS domain"/>
    <property type="match status" value="1"/>
</dbReference>
<dbReference type="Pfam" id="PF08447">
    <property type="entry name" value="PAS_3"/>
    <property type="match status" value="1"/>
</dbReference>
<proteinExistence type="predicted"/>
<sequence length="178" mass="20058">MALYGNTHVTGVERTFDRDDIIVSKTDTVGKMTYGNRTFFKIAGYTENECLGVQHNLIRHPDMPRCVFDFLWKNLSAGEEVFAYVINRSKNGDHYWVFAHVTPSYDAAGKTVGYHSTRRVPNRKTVDDHIVPLYKTLLQLEKSAESPSRGLAAGNDAVARLLAEHKVSFNELMFSLGT</sequence>
<comment type="caution">
    <text evidence="2">The sequence shown here is derived from an EMBL/GenBank/DDBJ whole genome shotgun (WGS) entry which is preliminary data.</text>
</comment>
<dbReference type="CDD" id="cd00130">
    <property type="entry name" value="PAS"/>
    <property type="match status" value="1"/>
</dbReference>
<dbReference type="SUPFAM" id="SSF55785">
    <property type="entry name" value="PYP-like sensor domain (PAS domain)"/>
    <property type="match status" value="1"/>
</dbReference>
<evidence type="ECO:0000313" key="2">
    <source>
        <dbReference type="EMBL" id="RVU34823.1"/>
    </source>
</evidence>
<dbReference type="OrthoDB" id="266313at2"/>
<feature type="domain" description="PAS fold-3" evidence="1">
    <location>
        <begin position="34"/>
        <end position="117"/>
    </location>
</feature>
<name>A0A437QJZ5_9PROT</name>
<dbReference type="InterPro" id="IPR035965">
    <property type="entry name" value="PAS-like_dom_sf"/>
</dbReference>
<gene>
    <name evidence="2" type="ORF">EOI86_18435</name>
</gene>
<accession>A0A437QJZ5</accession>
<evidence type="ECO:0000259" key="1">
    <source>
        <dbReference type="Pfam" id="PF08447"/>
    </source>
</evidence>
<dbReference type="InterPro" id="IPR013655">
    <property type="entry name" value="PAS_fold_3"/>
</dbReference>
<organism evidence="2 3">
    <name type="scientific">Hwanghaeella grinnelliae</name>
    <dbReference type="NCBI Taxonomy" id="2500179"/>
    <lineage>
        <taxon>Bacteria</taxon>
        <taxon>Pseudomonadati</taxon>
        <taxon>Pseudomonadota</taxon>
        <taxon>Alphaproteobacteria</taxon>
        <taxon>Rhodospirillales</taxon>
        <taxon>Rhodospirillaceae</taxon>
        <taxon>Hwanghaeella</taxon>
    </lineage>
</organism>